<dbReference type="EMBL" id="UYSL01007469">
    <property type="protein sequence ID" value="VDL67801.1"/>
    <property type="molecule type" value="Genomic_DNA"/>
</dbReference>
<name>A0A0N4XNV9_NIPBR</name>
<evidence type="ECO:0000313" key="2">
    <source>
        <dbReference type="EMBL" id="VDL67801.1"/>
    </source>
</evidence>
<keyword evidence="3" id="KW-1185">Reference proteome</keyword>
<sequence length="162" mass="18583">MCLGVLAAYCIFFAMITMSSLMGFVYDPIYLACSPLDLPYSDVLYLLNQVNNYIGVFLHVGVYSFIFTVLIYKGNIDLRNNNNIRMTAQVSVMVVIEMFFFIYWTFCARNPGPIAAIVDELSNLLYFDAIILPYIFLNKYAFPFHFASFNVTRLKTVTDNAF</sequence>
<evidence type="ECO:0000256" key="1">
    <source>
        <dbReference type="SAM" id="Phobius"/>
    </source>
</evidence>
<reference evidence="2 3" key="2">
    <citation type="submission" date="2018-11" db="EMBL/GenBank/DDBJ databases">
        <authorList>
            <consortium name="Pathogen Informatics"/>
        </authorList>
    </citation>
    <scope>NUCLEOTIDE SEQUENCE [LARGE SCALE GENOMIC DNA]</scope>
</reference>
<gene>
    <name evidence="2" type="ORF">NBR_LOCUS4212</name>
</gene>
<keyword evidence="1" id="KW-1133">Transmembrane helix</keyword>
<dbReference type="AlphaFoldDB" id="A0A0N4XNV9"/>
<proteinExistence type="predicted"/>
<organism evidence="4">
    <name type="scientific">Nippostrongylus brasiliensis</name>
    <name type="common">Rat hookworm</name>
    <dbReference type="NCBI Taxonomy" id="27835"/>
    <lineage>
        <taxon>Eukaryota</taxon>
        <taxon>Metazoa</taxon>
        <taxon>Ecdysozoa</taxon>
        <taxon>Nematoda</taxon>
        <taxon>Chromadorea</taxon>
        <taxon>Rhabditida</taxon>
        <taxon>Rhabditina</taxon>
        <taxon>Rhabditomorpha</taxon>
        <taxon>Strongyloidea</taxon>
        <taxon>Heligmosomidae</taxon>
        <taxon>Nippostrongylus</taxon>
    </lineage>
</organism>
<dbReference type="WBParaSite" id="NBR_0000421101-mRNA-1">
    <property type="protein sequence ID" value="NBR_0000421101-mRNA-1"/>
    <property type="gene ID" value="NBR_0000421101"/>
</dbReference>
<feature type="transmembrane region" description="Helical" evidence="1">
    <location>
        <begin position="84"/>
        <end position="104"/>
    </location>
</feature>
<protein>
    <submittedName>
        <fullName evidence="4">7TM_GPCR_Srx domain-containing protein</fullName>
    </submittedName>
</protein>
<keyword evidence="1" id="KW-0812">Transmembrane</keyword>
<keyword evidence="1" id="KW-0472">Membrane</keyword>
<feature type="transmembrane region" description="Helical" evidence="1">
    <location>
        <begin position="124"/>
        <end position="142"/>
    </location>
</feature>
<accession>A0A0N4XNV9</accession>
<evidence type="ECO:0000313" key="4">
    <source>
        <dbReference type="WBParaSite" id="NBR_0000421101-mRNA-1"/>
    </source>
</evidence>
<evidence type="ECO:0000313" key="3">
    <source>
        <dbReference type="Proteomes" id="UP000271162"/>
    </source>
</evidence>
<feature type="transmembrane region" description="Helical" evidence="1">
    <location>
        <begin position="7"/>
        <end position="32"/>
    </location>
</feature>
<reference evidence="4" key="1">
    <citation type="submission" date="2017-02" db="UniProtKB">
        <authorList>
            <consortium name="WormBaseParasite"/>
        </authorList>
    </citation>
    <scope>IDENTIFICATION</scope>
</reference>
<feature type="transmembrane region" description="Helical" evidence="1">
    <location>
        <begin position="52"/>
        <end position="72"/>
    </location>
</feature>
<dbReference type="Proteomes" id="UP000271162">
    <property type="component" value="Unassembled WGS sequence"/>
</dbReference>